<evidence type="ECO:0000256" key="1">
    <source>
        <dbReference type="SAM" id="Phobius"/>
    </source>
</evidence>
<keyword evidence="1" id="KW-0812">Transmembrane</keyword>
<dbReference type="OrthoDB" id="6105900at2759"/>
<feature type="transmembrane region" description="Helical" evidence="1">
    <location>
        <begin position="101"/>
        <end position="130"/>
    </location>
</feature>
<organism evidence="2">
    <name type="scientific">Capitella teleta</name>
    <name type="common">Polychaete worm</name>
    <dbReference type="NCBI Taxonomy" id="283909"/>
    <lineage>
        <taxon>Eukaryota</taxon>
        <taxon>Metazoa</taxon>
        <taxon>Spiralia</taxon>
        <taxon>Lophotrochozoa</taxon>
        <taxon>Annelida</taxon>
        <taxon>Polychaeta</taxon>
        <taxon>Sedentaria</taxon>
        <taxon>Scolecida</taxon>
        <taxon>Capitellidae</taxon>
        <taxon>Capitella</taxon>
    </lineage>
</organism>
<dbReference type="OMA" id="GPMGVAC"/>
<reference evidence="4" key="1">
    <citation type="submission" date="2012-12" db="EMBL/GenBank/DDBJ databases">
        <authorList>
            <person name="Hellsten U."/>
            <person name="Grimwood J."/>
            <person name="Chapman J.A."/>
            <person name="Shapiro H."/>
            <person name="Aerts A."/>
            <person name="Otillar R.P."/>
            <person name="Terry A.Y."/>
            <person name="Boore J.L."/>
            <person name="Simakov O."/>
            <person name="Marletaz F."/>
            <person name="Cho S.-J."/>
            <person name="Edsinger-Gonzales E."/>
            <person name="Havlak P."/>
            <person name="Kuo D.-H."/>
            <person name="Larsson T."/>
            <person name="Lv J."/>
            <person name="Arendt D."/>
            <person name="Savage R."/>
            <person name="Osoegawa K."/>
            <person name="de Jong P."/>
            <person name="Lindberg D.R."/>
            <person name="Seaver E.C."/>
            <person name="Weisblat D.A."/>
            <person name="Putnam N.H."/>
            <person name="Grigoriev I.V."/>
            <person name="Rokhsar D.S."/>
        </authorList>
    </citation>
    <scope>NUCLEOTIDE SEQUENCE</scope>
    <source>
        <strain evidence="4">I ESC-2004</strain>
    </source>
</reference>
<sequence length="211" mass="23122">MAAGNETPVGLPVFGLPGDDFYILHGLALCSLGLSIIASTFVLVYLLFFASNKPVRRRQIGERLVVYLAIYDLCFSISHSLDHSYMMATLSNPPDYICVPFAFLLHQFTMAQSLLVLFTSVNAMTMVVLNRKLDLGHNDWKLFLITLGVPASAGVVGVSVPYLGPSGSWNVNCLLGLYSYSENTLIAMSTSNHIRVCFYSDQSCGSEGLYK</sequence>
<dbReference type="Proteomes" id="UP000014760">
    <property type="component" value="Unassembled WGS sequence"/>
</dbReference>
<dbReference type="AlphaFoldDB" id="R7U4W6"/>
<gene>
    <name evidence="2" type="ORF">CAPTEDRAFT_212407</name>
</gene>
<accession>R7U4W6</accession>
<protein>
    <recommendedName>
        <fullName evidence="5">G-protein coupled receptors family 1 profile domain-containing protein</fullName>
    </recommendedName>
</protein>
<dbReference type="HOGENOM" id="CLU_1305906_0_0_1"/>
<feature type="transmembrane region" description="Helical" evidence="1">
    <location>
        <begin position="22"/>
        <end position="48"/>
    </location>
</feature>
<dbReference type="EnsemblMetazoa" id="CapteT212407">
    <property type="protein sequence ID" value="CapteP212407"/>
    <property type="gene ID" value="CapteG212407"/>
</dbReference>
<feature type="transmembrane region" description="Helical" evidence="1">
    <location>
        <begin position="60"/>
        <end position="81"/>
    </location>
</feature>
<evidence type="ECO:0000313" key="4">
    <source>
        <dbReference type="Proteomes" id="UP000014760"/>
    </source>
</evidence>
<keyword evidence="1" id="KW-0472">Membrane</keyword>
<evidence type="ECO:0000313" key="3">
    <source>
        <dbReference type="EnsemblMetazoa" id="CapteP212407"/>
    </source>
</evidence>
<reference evidence="3" key="3">
    <citation type="submission" date="2015-06" db="UniProtKB">
        <authorList>
            <consortium name="EnsemblMetazoa"/>
        </authorList>
    </citation>
    <scope>IDENTIFICATION</scope>
</reference>
<dbReference type="EMBL" id="KB308178">
    <property type="protein sequence ID" value="ELT98200.1"/>
    <property type="molecule type" value="Genomic_DNA"/>
</dbReference>
<name>R7U4W6_CAPTE</name>
<keyword evidence="1" id="KW-1133">Transmembrane helix</keyword>
<dbReference type="Gene3D" id="1.20.1070.10">
    <property type="entry name" value="Rhodopsin 7-helix transmembrane proteins"/>
    <property type="match status" value="1"/>
</dbReference>
<evidence type="ECO:0000313" key="2">
    <source>
        <dbReference type="EMBL" id="ELT98200.1"/>
    </source>
</evidence>
<feature type="transmembrane region" description="Helical" evidence="1">
    <location>
        <begin position="142"/>
        <end position="164"/>
    </location>
</feature>
<evidence type="ECO:0008006" key="5">
    <source>
        <dbReference type="Google" id="ProtNLM"/>
    </source>
</evidence>
<dbReference type="EMBL" id="AMQN01010581">
    <property type="status" value="NOT_ANNOTATED_CDS"/>
    <property type="molecule type" value="Genomic_DNA"/>
</dbReference>
<reference evidence="2 4" key="2">
    <citation type="journal article" date="2013" name="Nature">
        <title>Insights into bilaterian evolution from three spiralian genomes.</title>
        <authorList>
            <person name="Simakov O."/>
            <person name="Marletaz F."/>
            <person name="Cho S.J."/>
            <person name="Edsinger-Gonzales E."/>
            <person name="Havlak P."/>
            <person name="Hellsten U."/>
            <person name="Kuo D.H."/>
            <person name="Larsson T."/>
            <person name="Lv J."/>
            <person name="Arendt D."/>
            <person name="Savage R."/>
            <person name="Osoegawa K."/>
            <person name="de Jong P."/>
            <person name="Grimwood J."/>
            <person name="Chapman J.A."/>
            <person name="Shapiro H."/>
            <person name="Aerts A."/>
            <person name="Otillar R.P."/>
            <person name="Terry A.Y."/>
            <person name="Boore J.L."/>
            <person name="Grigoriev I.V."/>
            <person name="Lindberg D.R."/>
            <person name="Seaver E.C."/>
            <person name="Weisblat D.A."/>
            <person name="Putnam N.H."/>
            <person name="Rokhsar D.S."/>
        </authorList>
    </citation>
    <scope>NUCLEOTIDE SEQUENCE</scope>
    <source>
        <strain evidence="2 4">I ESC-2004</strain>
    </source>
</reference>
<keyword evidence="4" id="KW-1185">Reference proteome</keyword>
<proteinExistence type="predicted"/>